<dbReference type="PANTHER" id="PTHR13677:SF0">
    <property type="entry name" value="LD41638P"/>
    <property type="match status" value="1"/>
</dbReference>
<feature type="non-terminal residue" evidence="1">
    <location>
        <position position="166"/>
    </location>
</feature>
<accession>A0AAE0FMR3</accession>
<dbReference type="PANTHER" id="PTHR13677">
    <property type="entry name" value="LD41638P"/>
    <property type="match status" value="1"/>
</dbReference>
<protein>
    <submittedName>
        <fullName evidence="1">Uncharacterized protein</fullName>
    </submittedName>
</protein>
<comment type="caution">
    <text evidence="1">The sequence shown here is derived from an EMBL/GenBank/DDBJ whole genome shotgun (WGS) entry which is preliminary data.</text>
</comment>
<dbReference type="InterPro" id="IPR024224">
    <property type="entry name" value="DENND6"/>
</dbReference>
<evidence type="ECO:0000313" key="1">
    <source>
        <dbReference type="EMBL" id="KAK3262634.1"/>
    </source>
</evidence>
<sequence length="166" mass="18238">MDMLWNRSCPPPMLVGVTNLYFIKAVNPWPHVLSVGLPDAATHKVAAAGRQVGKSNKLNELERRPGKGIGARFAHLGAAPLRAFRSARLTSRGPQQLLHEHTQWLWTSHEPYTKPDTEILNSLVDVDVPGLPASEILTGTGSNSSTLRRHFAELTANFLAPFTPFI</sequence>
<dbReference type="AlphaFoldDB" id="A0AAE0FMR3"/>
<reference evidence="1 2" key="1">
    <citation type="journal article" date="2015" name="Genome Biol. Evol.">
        <title>Comparative Genomics of a Bacterivorous Green Alga Reveals Evolutionary Causalities and Consequences of Phago-Mixotrophic Mode of Nutrition.</title>
        <authorList>
            <person name="Burns J.A."/>
            <person name="Paasch A."/>
            <person name="Narechania A."/>
            <person name="Kim E."/>
        </authorList>
    </citation>
    <scope>NUCLEOTIDE SEQUENCE [LARGE SCALE GENOMIC DNA]</scope>
    <source>
        <strain evidence="1 2">PLY_AMNH</strain>
    </source>
</reference>
<evidence type="ECO:0000313" key="2">
    <source>
        <dbReference type="Proteomes" id="UP001190700"/>
    </source>
</evidence>
<dbReference type="GO" id="GO:0005085">
    <property type="term" value="F:guanyl-nucleotide exchange factor activity"/>
    <property type="evidence" value="ECO:0007669"/>
    <property type="project" value="InterPro"/>
</dbReference>
<organism evidence="1 2">
    <name type="scientific">Cymbomonas tetramitiformis</name>
    <dbReference type="NCBI Taxonomy" id="36881"/>
    <lineage>
        <taxon>Eukaryota</taxon>
        <taxon>Viridiplantae</taxon>
        <taxon>Chlorophyta</taxon>
        <taxon>Pyramimonadophyceae</taxon>
        <taxon>Pyramimonadales</taxon>
        <taxon>Pyramimonadaceae</taxon>
        <taxon>Cymbomonas</taxon>
    </lineage>
</organism>
<name>A0AAE0FMR3_9CHLO</name>
<dbReference type="EMBL" id="LGRX02016053">
    <property type="protein sequence ID" value="KAK3262634.1"/>
    <property type="molecule type" value="Genomic_DNA"/>
</dbReference>
<dbReference type="Proteomes" id="UP001190700">
    <property type="component" value="Unassembled WGS sequence"/>
</dbReference>
<gene>
    <name evidence="1" type="ORF">CYMTET_28520</name>
</gene>
<keyword evidence="2" id="KW-1185">Reference proteome</keyword>
<proteinExistence type="predicted"/>
<dbReference type="GO" id="GO:0055037">
    <property type="term" value="C:recycling endosome"/>
    <property type="evidence" value="ECO:0007669"/>
    <property type="project" value="TreeGrafter"/>
</dbReference>